<evidence type="ECO:0000313" key="2">
    <source>
        <dbReference type="EMBL" id="EWC61622.1"/>
    </source>
</evidence>
<dbReference type="SMART" id="SM00530">
    <property type="entry name" value="HTH_XRE"/>
    <property type="match status" value="1"/>
</dbReference>
<reference evidence="2 3" key="1">
    <citation type="journal article" date="2014" name="Genome Announc.">
        <title>Draft Genome Sequence of the Antitrypanosomally Active Sponge-Associated Bacterium Actinokineospora sp. Strain EG49.</title>
        <authorList>
            <person name="Harjes J."/>
            <person name="Ryu T."/>
            <person name="Abdelmohsen U.R."/>
            <person name="Moitinho-Silva L."/>
            <person name="Horn H."/>
            <person name="Ravasi T."/>
            <person name="Hentschel U."/>
        </authorList>
    </citation>
    <scope>NUCLEOTIDE SEQUENCE [LARGE SCALE GENOMIC DNA]</scope>
    <source>
        <strain evidence="2 3">EG49</strain>
    </source>
</reference>
<dbReference type="InterPro" id="IPR043917">
    <property type="entry name" value="DUF5753"/>
</dbReference>
<dbReference type="InterPro" id="IPR001387">
    <property type="entry name" value="Cro/C1-type_HTH"/>
</dbReference>
<dbReference type="GO" id="GO:0003677">
    <property type="term" value="F:DNA binding"/>
    <property type="evidence" value="ECO:0007669"/>
    <property type="project" value="UniProtKB-KW"/>
</dbReference>
<dbReference type="STRING" id="909613.UO65_2980"/>
<keyword evidence="3" id="KW-1185">Reference proteome</keyword>
<organism evidence="2 3">
    <name type="scientific">Actinokineospora spheciospongiae</name>
    <dbReference type="NCBI Taxonomy" id="909613"/>
    <lineage>
        <taxon>Bacteria</taxon>
        <taxon>Bacillati</taxon>
        <taxon>Actinomycetota</taxon>
        <taxon>Actinomycetes</taxon>
        <taxon>Pseudonocardiales</taxon>
        <taxon>Pseudonocardiaceae</taxon>
        <taxon>Actinokineospora</taxon>
    </lineage>
</organism>
<accession>W7IXP8</accession>
<dbReference type="SUPFAM" id="SSF47413">
    <property type="entry name" value="lambda repressor-like DNA-binding domains"/>
    <property type="match status" value="1"/>
</dbReference>
<gene>
    <name evidence="2" type="ORF">UO65_2980</name>
</gene>
<evidence type="ECO:0000259" key="1">
    <source>
        <dbReference type="PROSITE" id="PS50943"/>
    </source>
</evidence>
<dbReference type="InterPro" id="IPR010982">
    <property type="entry name" value="Lambda_DNA-bd_dom_sf"/>
</dbReference>
<sequence>MSERLSARMRALATELTTLRVRSGLTTRGAARRLGISSASLNRTENAKREASTEELGGMLAVYGATTDDRRAVLELAGELPVPGWLGMAPDPAALARFEAQATTIVDFAPTSVPGLLQTAQYARAAQAQSMAFGTALEQRVSARVGRQAVLSKLSAPEYVAFLDEAVLRRPVGGGVAMAAQIRWLISRARQSNVTVRVVPFRHGGYRNPGRFAVLRFRKSSPLVYLEHEGSSGFLDAPEHVELFTAITATIASAALDHIDSVNLMTRIAADHDRS</sequence>
<dbReference type="Pfam" id="PF13560">
    <property type="entry name" value="HTH_31"/>
    <property type="match status" value="1"/>
</dbReference>
<dbReference type="Pfam" id="PF19054">
    <property type="entry name" value="DUF5753"/>
    <property type="match status" value="1"/>
</dbReference>
<dbReference type="EMBL" id="AYXG01000103">
    <property type="protein sequence ID" value="EWC61622.1"/>
    <property type="molecule type" value="Genomic_DNA"/>
</dbReference>
<dbReference type="OrthoDB" id="3687959at2"/>
<dbReference type="PROSITE" id="PS50943">
    <property type="entry name" value="HTH_CROC1"/>
    <property type="match status" value="1"/>
</dbReference>
<protein>
    <submittedName>
        <fullName evidence="2">Putative DNA-binding protein</fullName>
    </submittedName>
</protein>
<feature type="domain" description="HTH cro/C1-type" evidence="1">
    <location>
        <begin position="16"/>
        <end position="70"/>
    </location>
</feature>
<name>W7IXP8_9PSEU</name>
<dbReference type="Proteomes" id="UP000019277">
    <property type="component" value="Unassembled WGS sequence"/>
</dbReference>
<dbReference type="RefSeq" id="WP_063935942.1">
    <property type="nucleotide sequence ID" value="NZ_AYXG01000103.1"/>
</dbReference>
<proteinExistence type="predicted"/>
<dbReference type="AlphaFoldDB" id="W7IXP8"/>
<evidence type="ECO:0000313" key="3">
    <source>
        <dbReference type="Proteomes" id="UP000019277"/>
    </source>
</evidence>
<dbReference type="eggNOG" id="COG1396">
    <property type="taxonomic scope" value="Bacteria"/>
</dbReference>
<dbReference type="CDD" id="cd00093">
    <property type="entry name" value="HTH_XRE"/>
    <property type="match status" value="1"/>
</dbReference>
<comment type="caution">
    <text evidence="2">The sequence shown here is derived from an EMBL/GenBank/DDBJ whole genome shotgun (WGS) entry which is preliminary data.</text>
</comment>
<keyword evidence="2" id="KW-0238">DNA-binding</keyword>
<dbReference type="Gene3D" id="1.10.260.40">
    <property type="entry name" value="lambda repressor-like DNA-binding domains"/>
    <property type="match status" value="1"/>
</dbReference>